<feature type="compositionally biased region" description="Low complexity" evidence="3">
    <location>
        <begin position="10"/>
        <end position="21"/>
    </location>
</feature>
<feature type="region of interest" description="Disordered" evidence="3">
    <location>
        <begin position="719"/>
        <end position="772"/>
    </location>
</feature>
<dbReference type="PANTHER" id="PTHR21601">
    <property type="entry name" value="SPA2 PROTEIN"/>
    <property type="match status" value="1"/>
</dbReference>
<dbReference type="PANTHER" id="PTHR21601:SF0">
    <property type="entry name" value="PROTEIN SPA2-RELATED"/>
    <property type="match status" value="1"/>
</dbReference>
<dbReference type="GO" id="GO:0005078">
    <property type="term" value="F:MAP-kinase scaffold activity"/>
    <property type="evidence" value="ECO:0007669"/>
    <property type="project" value="TreeGrafter"/>
</dbReference>
<evidence type="ECO:0000256" key="3">
    <source>
        <dbReference type="SAM" id="MobiDB-lite"/>
    </source>
</evidence>
<feature type="domain" description="GIT Spa2 homology (SHD)" evidence="4">
    <location>
        <begin position="76"/>
        <end position="106"/>
    </location>
</feature>
<proteinExistence type="predicted"/>
<dbReference type="SUPFAM" id="SSF57997">
    <property type="entry name" value="Tropomyosin"/>
    <property type="match status" value="1"/>
</dbReference>
<feature type="compositionally biased region" description="Polar residues" evidence="3">
    <location>
        <begin position="848"/>
        <end position="867"/>
    </location>
</feature>
<evidence type="ECO:0000256" key="2">
    <source>
        <dbReference type="SAM" id="Coils"/>
    </source>
</evidence>
<keyword evidence="6" id="KW-1185">Reference proteome</keyword>
<keyword evidence="1" id="KW-0677">Repeat</keyword>
<protein>
    <recommendedName>
        <fullName evidence="4">GIT Spa2 homology (SHD) domain-containing protein</fullName>
    </recommendedName>
</protein>
<feature type="compositionally biased region" description="Basic and acidic residues" evidence="3">
    <location>
        <begin position="165"/>
        <end position="180"/>
    </location>
</feature>
<dbReference type="Proteomes" id="UP001222932">
    <property type="component" value="Unassembled WGS sequence"/>
</dbReference>
<gene>
    <name evidence="5" type="primary">SPA2</name>
    <name evidence="5" type="ORF">CspeluHIS016_0505640</name>
</gene>
<feature type="compositionally biased region" description="Basic and acidic residues" evidence="3">
    <location>
        <begin position="879"/>
        <end position="888"/>
    </location>
</feature>
<feature type="domain" description="GIT Spa2 homology (SHD)" evidence="4">
    <location>
        <begin position="131"/>
        <end position="161"/>
    </location>
</feature>
<sequence length="1078" mass="117990">MRPGYMRLGSSATSSSPNAAPFGHQQRQPSGGGSAGPIRKADRKDAKEVAWVHWRALKDFLTAFRDKESPTARASAREKLTRLTRLQFLELSTDVYDELMRRLAEESGNQDGAVAPFLPVRDDFHPKRNQARQKLATLPKNRFTDLASDVFFELCRRYPEFEAEANKSVDGEQEMLHEETPSPGYNAGAGGIPPSSSSSSLASQGRGQQRPSHHRNGSSMGSNGSIDRERNNASVNSQARDRYANLTTPTNDVVVPNKSRLQEEAIEVPYARDSHHEEAEPLLQQSGSGPNGMRTESPPPTTASHDPMSPTATDEQYLDRMSFSSHKTGPPKLSLGGLTSPIGWEDLEHKLRAEYELRIAGLERKLQAVEGERDNVQRELVDQRERRKDYEDEVRGLKERAAGHAATLRSMQDELDVSRDETATVRREYDQKLRQAQDGLRQAQEEATQWRQRCDGFQDELHRFETERATREVPPVANDESVTELRNEMQSLVHELQSLSMQNDELMSARDRYHENQNALEAQVEEYCKQANAARIELRNLKATSTMFVPQPMSDDHLPASADGNIADAHVSLFQAAIDGLLSAARSSTPSGVLPSMKAVVEAVTSIGDDVKAFEEQPNFDVDPSRLELLKYESTNRLLALMSAARNHAMASGLSPVSLIDAAAGHLSTNVVDIIKLLKIRRTGSTREILGKQGMSIGDMVRRKSGLYVSIDEREEDAAIARGSVSPPTRHGATAETRSSDPGPNMSPPRPHGLSPIPGSPSSRLGNAPPSAYEAPELRVNSFQSASSAGKHSESFDLERKASVASRGSDYDRDPFASASTPTPTPGLRLNPAFGNAPSAIPVPAVTVASSSPENPRSPLEQSTSPTYFDRNHANSPYDRTHHPKDSYDSPNSYDSNPRTNEPYTNHAQTLVQDEPKYGSNNPFGGANYAAQNTTYHQRQYSENHSAYSDTSNADTEWDQLKPYLNTQSSALVNHIQNLLAAIRTGGQGPELNEHLSEVIAVSSSIVGVCRASLPPRLQASGEPLLADLVGNTDRLSEAQQMAARAGGFDKALRQGIASASFGVAKALKAFMKVGGSE</sequence>
<evidence type="ECO:0000313" key="6">
    <source>
        <dbReference type="Proteomes" id="UP001222932"/>
    </source>
</evidence>
<organism evidence="5 6">
    <name type="scientific">Cutaneotrichosporon spelunceum</name>
    <dbReference type="NCBI Taxonomy" id="1672016"/>
    <lineage>
        <taxon>Eukaryota</taxon>
        <taxon>Fungi</taxon>
        <taxon>Dikarya</taxon>
        <taxon>Basidiomycota</taxon>
        <taxon>Agaricomycotina</taxon>
        <taxon>Tremellomycetes</taxon>
        <taxon>Trichosporonales</taxon>
        <taxon>Trichosporonaceae</taxon>
        <taxon>Cutaneotrichosporon</taxon>
    </lineage>
</organism>
<dbReference type="EMBL" id="BTCM01000005">
    <property type="protein sequence ID" value="GMK58532.1"/>
    <property type="molecule type" value="Genomic_DNA"/>
</dbReference>
<dbReference type="SMART" id="SM00555">
    <property type="entry name" value="GIT"/>
    <property type="match status" value="2"/>
</dbReference>
<accession>A0AAD3TX69</accession>
<dbReference type="Pfam" id="PF08518">
    <property type="entry name" value="GIT_SHD"/>
    <property type="match status" value="2"/>
</dbReference>
<reference evidence="5" key="2">
    <citation type="submission" date="2023-06" db="EMBL/GenBank/DDBJ databases">
        <authorList>
            <person name="Kobayashi Y."/>
            <person name="Kayamori A."/>
            <person name="Aoki K."/>
            <person name="Shiwa Y."/>
            <person name="Fujita N."/>
            <person name="Sugita T."/>
            <person name="Iwasaki W."/>
            <person name="Tanaka N."/>
            <person name="Takashima M."/>
        </authorList>
    </citation>
    <scope>NUCLEOTIDE SEQUENCE</scope>
    <source>
        <strain evidence="5">HIS016</strain>
    </source>
</reference>
<keyword evidence="2" id="KW-0175">Coiled coil</keyword>
<evidence type="ECO:0000313" key="5">
    <source>
        <dbReference type="EMBL" id="GMK58532.1"/>
    </source>
</evidence>
<dbReference type="InterPro" id="IPR013724">
    <property type="entry name" value="GIT_SHD"/>
</dbReference>
<feature type="compositionally biased region" description="Low complexity" evidence="3">
    <location>
        <begin position="889"/>
        <end position="898"/>
    </location>
</feature>
<dbReference type="Pfam" id="PF12205">
    <property type="entry name" value="GIT1_C"/>
    <property type="match status" value="1"/>
</dbReference>
<feature type="region of interest" description="Disordered" evidence="3">
    <location>
        <begin position="165"/>
        <end position="334"/>
    </location>
</feature>
<feature type="region of interest" description="Disordered" evidence="3">
    <location>
        <begin position="1"/>
        <end position="42"/>
    </location>
</feature>
<dbReference type="AlphaFoldDB" id="A0AAD3TX69"/>
<name>A0AAD3TX69_9TREE</name>
<dbReference type="GO" id="GO:1902716">
    <property type="term" value="C:cell cortex of growing cell tip"/>
    <property type="evidence" value="ECO:0007669"/>
    <property type="project" value="TreeGrafter"/>
</dbReference>
<evidence type="ECO:0000256" key="1">
    <source>
        <dbReference type="ARBA" id="ARBA00022737"/>
    </source>
</evidence>
<dbReference type="InterPro" id="IPR039892">
    <property type="entry name" value="Spa2/Sph1"/>
</dbReference>
<dbReference type="InterPro" id="IPR056439">
    <property type="entry name" value="VBS_C3G9"/>
</dbReference>
<dbReference type="Pfam" id="PF23742">
    <property type="entry name" value="VBS_C3G9"/>
    <property type="match status" value="1"/>
</dbReference>
<feature type="compositionally biased region" description="Low complexity" evidence="3">
    <location>
        <begin position="192"/>
        <end position="210"/>
    </location>
</feature>
<feature type="coiled-coil region" evidence="2">
    <location>
        <begin position="426"/>
        <end position="544"/>
    </location>
</feature>
<evidence type="ECO:0000259" key="4">
    <source>
        <dbReference type="SMART" id="SM00555"/>
    </source>
</evidence>
<feature type="region of interest" description="Disordered" evidence="3">
    <location>
        <begin position="806"/>
        <end position="904"/>
    </location>
</feature>
<comment type="caution">
    <text evidence="5">The sequence shown here is derived from an EMBL/GenBank/DDBJ whole genome shotgun (WGS) entry which is preliminary data.</text>
</comment>
<reference evidence="5" key="1">
    <citation type="journal article" date="2023" name="BMC Genomics">
        <title>Chromosome-level genome assemblies of Cutaneotrichosporon spp. (Trichosporonales, Basidiomycota) reveal imbalanced evolution between nucleotide sequences and chromosome synteny.</title>
        <authorList>
            <person name="Kobayashi Y."/>
            <person name="Kayamori A."/>
            <person name="Aoki K."/>
            <person name="Shiwa Y."/>
            <person name="Matsutani M."/>
            <person name="Fujita N."/>
            <person name="Sugita T."/>
            <person name="Iwasaki W."/>
            <person name="Tanaka N."/>
            <person name="Takashima M."/>
        </authorList>
    </citation>
    <scope>NUCLEOTIDE SEQUENCE</scope>
    <source>
        <strain evidence="5">HIS016</strain>
    </source>
</reference>
<feature type="coiled-coil region" evidence="2">
    <location>
        <begin position="352"/>
        <end position="400"/>
    </location>
</feature>
<dbReference type="GO" id="GO:0005826">
    <property type="term" value="C:actomyosin contractile ring"/>
    <property type="evidence" value="ECO:0007669"/>
    <property type="project" value="TreeGrafter"/>
</dbReference>
<feature type="compositionally biased region" description="Basic and acidic residues" evidence="3">
    <location>
        <begin position="270"/>
        <end position="279"/>
    </location>
</feature>
<dbReference type="InterPro" id="IPR022018">
    <property type="entry name" value="GIT1_C"/>
</dbReference>